<organism evidence="3 4">
    <name type="scientific">Clostridium algifaecis</name>
    <dbReference type="NCBI Taxonomy" id="1472040"/>
    <lineage>
        <taxon>Bacteria</taxon>
        <taxon>Bacillati</taxon>
        <taxon>Bacillota</taxon>
        <taxon>Clostridia</taxon>
        <taxon>Eubacteriales</taxon>
        <taxon>Clostridiaceae</taxon>
        <taxon>Clostridium</taxon>
    </lineage>
</organism>
<comment type="function">
    <text evidence="1">May bind long-chain fatty acids, such as palmitate, and may play a role in lipid transport or fatty acid metabolism.</text>
</comment>
<dbReference type="NCBIfam" id="TIGR00762">
    <property type="entry name" value="DegV"/>
    <property type="match status" value="1"/>
</dbReference>
<dbReference type="PANTHER" id="PTHR33434">
    <property type="entry name" value="DEGV DOMAIN-CONTAINING PROTEIN DR_1986-RELATED"/>
    <property type="match status" value="1"/>
</dbReference>
<evidence type="ECO:0000313" key="4">
    <source>
        <dbReference type="Proteomes" id="UP001519307"/>
    </source>
</evidence>
<evidence type="ECO:0000256" key="2">
    <source>
        <dbReference type="ARBA" id="ARBA00023121"/>
    </source>
</evidence>
<gene>
    <name evidence="3" type="ORF">J2Z42_000548</name>
</gene>
<dbReference type="Pfam" id="PF02645">
    <property type="entry name" value="DegV"/>
    <property type="match status" value="1"/>
</dbReference>
<dbReference type="InterPro" id="IPR003797">
    <property type="entry name" value="DegV"/>
</dbReference>
<evidence type="ECO:0000313" key="3">
    <source>
        <dbReference type="EMBL" id="MBP2031883.1"/>
    </source>
</evidence>
<sequence>MEKIALLTDSTCDLPDDIIKEYNINVMHYRIIYKDREYKDRINITPEYVYENLDKEIPTSSMPAVDEMENTFNSLEDQGYTHAIVVTLSSGLTGFYNGVKLVAENHPKISTYIFDSKSISIGEGIIVMECGKLIKRGMAFRDIVKKIPDIKSRVNLFFIVGTLEYLKKGGRIGKVAGTIGELLNIKPIVAIDNDDGKYYTYDKVRGRKKSLSRMIEIANKIFDQKKCQLYMVHGYCLEDTKKMFDELKRHKNVTISKFCGSISPVAGVHSGPGLVGLVIFEEND</sequence>
<dbReference type="SUPFAM" id="SSF82549">
    <property type="entry name" value="DAK1/DegV-like"/>
    <property type="match status" value="1"/>
</dbReference>
<proteinExistence type="predicted"/>
<dbReference type="Gene3D" id="3.30.1180.10">
    <property type="match status" value="1"/>
</dbReference>
<dbReference type="RefSeq" id="WP_209700838.1">
    <property type="nucleotide sequence ID" value="NZ_JAGGLM010000002.1"/>
</dbReference>
<reference evidence="3 4" key="1">
    <citation type="submission" date="2021-03" db="EMBL/GenBank/DDBJ databases">
        <title>Genomic Encyclopedia of Type Strains, Phase IV (KMG-IV): sequencing the most valuable type-strain genomes for metagenomic binning, comparative biology and taxonomic classification.</title>
        <authorList>
            <person name="Goeker M."/>
        </authorList>
    </citation>
    <scope>NUCLEOTIDE SEQUENCE [LARGE SCALE GENOMIC DNA]</scope>
    <source>
        <strain evidence="3 4">DSM 28783</strain>
    </source>
</reference>
<accession>A0ABS4KPC1</accession>
<dbReference type="PROSITE" id="PS51482">
    <property type="entry name" value="DEGV"/>
    <property type="match status" value="1"/>
</dbReference>
<dbReference type="InterPro" id="IPR050270">
    <property type="entry name" value="DegV_domain_contain"/>
</dbReference>
<name>A0ABS4KPC1_9CLOT</name>
<dbReference type="EMBL" id="JAGGLM010000002">
    <property type="protein sequence ID" value="MBP2031883.1"/>
    <property type="molecule type" value="Genomic_DNA"/>
</dbReference>
<dbReference type="Gene3D" id="3.40.50.10170">
    <property type="match status" value="1"/>
</dbReference>
<protein>
    <submittedName>
        <fullName evidence="3">DegV family protein with EDD domain</fullName>
    </submittedName>
</protein>
<dbReference type="InterPro" id="IPR043168">
    <property type="entry name" value="DegV_C"/>
</dbReference>
<evidence type="ECO:0000256" key="1">
    <source>
        <dbReference type="ARBA" id="ARBA00003238"/>
    </source>
</evidence>
<comment type="caution">
    <text evidence="3">The sequence shown here is derived from an EMBL/GenBank/DDBJ whole genome shotgun (WGS) entry which is preliminary data.</text>
</comment>
<keyword evidence="2" id="KW-0446">Lipid-binding</keyword>
<dbReference type="PANTHER" id="PTHR33434:SF3">
    <property type="entry name" value="DEGV DOMAIN-CONTAINING PROTEIN YITS"/>
    <property type="match status" value="1"/>
</dbReference>
<dbReference type="Proteomes" id="UP001519307">
    <property type="component" value="Unassembled WGS sequence"/>
</dbReference>
<keyword evidence="4" id="KW-1185">Reference proteome</keyword>